<keyword evidence="2" id="KW-1185">Reference proteome</keyword>
<comment type="caution">
    <text evidence="1">The sequence shown here is derived from an EMBL/GenBank/DDBJ whole genome shotgun (WGS) entry which is preliminary data.</text>
</comment>
<protein>
    <submittedName>
        <fullName evidence="1">Uncharacterized protein</fullName>
    </submittedName>
</protein>
<reference evidence="1" key="1">
    <citation type="submission" date="2023-04" db="EMBL/GenBank/DDBJ databases">
        <title>Draft Genome sequencing of Naganishia species isolated from polar environments using Oxford Nanopore Technology.</title>
        <authorList>
            <person name="Leo P."/>
            <person name="Venkateswaran K."/>
        </authorList>
    </citation>
    <scope>NUCLEOTIDE SEQUENCE</scope>
    <source>
        <strain evidence="1">MNA-CCFEE 5423</strain>
    </source>
</reference>
<evidence type="ECO:0000313" key="1">
    <source>
        <dbReference type="EMBL" id="KAJ9101870.1"/>
    </source>
</evidence>
<sequence>MNNDNTTIACGHYSSCYAAQKRIKENPEAMRLPSSSGSGAPSSSSSDDSEQVAKYPADFWFWVLYFTIPVGFSCRIAIIETFETVFRGKTVFDATNADHGVWANPLATFIYIACTAADQITILGELLVPTEPFGGFGGSKSVLFWGQKRTRNSVISKIVSAVMCKEFTSKQISSYKQTIIKLLLRQYANRKLEEYRDHVAVALHRMAGSTPLRVYVSSYLDDLPYHEKKHGGWRHFRLKLSVRRLIAYGTVTLQDNLGYQPQEYGNNLALHPFLGFFLGLNGECHMSANIASFIPCDEPLTFDVAAGRHGKIWWDRHVMHDSEIKVEYARLWWSNNVIDKTDANRIQDREFYRTYRMPPVSDGGPLSGPFTPNSHKYRHDCSHSRLAEGTARFKVDDEAVEHMEDRRRKAKNLIRQ</sequence>
<gene>
    <name evidence="1" type="ORF">QFC21_003210</name>
</gene>
<accession>A0ACC2VS33</accession>
<proteinExistence type="predicted"/>
<dbReference type="Proteomes" id="UP001227268">
    <property type="component" value="Unassembled WGS sequence"/>
</dbReference>
<evidence type="ECO:0000313" key="2">
    <source>
        <dbReference type="Proteomes" id="UP001227268"/>
    </source>
</evidence>
<name>A0ACC2VS33_9TREE</name>
<dbReference type="EMBL" id="JASBWT010000009">
    <property type="protein sequence ID" value="KAJ9101870.1"/>
    <property type="molecule type" value="Genomic_DNA"/>
</dbReference>
<organism evidence="1 2">
    <name type="scientific">Naganishia friedmannii</name>
    <dbReference type="NCBI Taxonomy" id="89922"/>
    <lineage>
        <taxon>Eukaryota</taxon>
        <taxon>Fungi</taxon>
        <taxon>Dikarya</taxon>
        <taxon>Basidiomycota</taxon>
        <taxon>Agaricomycotina</taxon>
        <taxon>Tremellomycetes</taxon>
        <taxon>Filobasidiales</taxon>
        <taxon>Filobasidiaceae</taxon>
        <taxon>Naganishia</taxon>
    </lineage>
</organism>